<feature type="region of interest" description="Disordered" evidence="1">
    <location>
        <begin position="100"/>
        <end position="171"/>
    </location>
</feature>
<keyword evidence="2" id="KW-1133">Transmembrane helix</keyword>
<organism evidence="3">
    <name type="scientific">viral metagenome</name>
    <dbReference type="NCBI Taxonomy" id="1070528"/>
    <lineage>
        <taxon>unclassified sequences</taxon>
        <taxon>metagenomes</taxon>
        <taxon>organismal metagenomes</taxon>
    </lineage>
</organism>
<dbReference type="AlphaFoldDB" id="A0A6C0JFB5"/>
<evidence type="ECO:0000313" key="3">
    <source>
        <dbReference type="EMBL" id="QHU04312.1"/>
    </source>
</evidence>
<feature type="compositionally biased region" description="Low complexity" evidence="1">
    <location>
        <begin position="146"/>
        <end position="168"/>
    </location>
</feature>
<feature type="transmembrane region" description="Helical" evidence="2">
    <location>
        <begin position="42"/>
        <end position="68"/>
    </location>
</feature>
<dbReference type="EMBL" id="MN740395">
    <property type="protein sequence ID" value="QHU04312.1"/>
    <property type="molecule type" value="Genomic_DNA"/>
</dbReference>
<keyword evidence="2" id="KW-0812">Transmembrane</keyword>
<reference evidence="3" key="1">
    <citation type="journal article" date="2020" name="Nature">
        <title>Giant virus diversity and host interactions through global metagenomics.</title>
        <authorList>
            <person name="Schulz F."/>
            <person name="Roux S."/>
            <person name="Paez-Espino D."/>
            <person name="Jungbluth S."/>
            <person name="Walsh D.A."/>
            <person name="Denef V.J."/>
            <person name="McMahon K.D."/>
            <person name="Konstantinidis K.T."/>
            <person name="Eloe-Fadrosh E.A."/>
            <person name="Kyrpides N.C."/>
            <person name="Woyke T."/>
        </authorList>
    </citation>
    <scope>NUCLEOTIDE SEQUENCE</scope>
    <source>
        <strain evidence="3">GVMAG-M-3300027708-39</strain>
    </source>
</reference>
<name>A0A6C0JFB5_9ZZZZ</name>
<evidence type="ECO:0000256" key="1">
    <source>
        <dbReference type="SAM" id="MobiDB-lite"/>
    </source>
</evidence>
<protein>
    <submittedName>
        <fullName evidence="3">Uncharacterized protein</fullName>
    </submittedName>
</protein>
<evidence type="ECO:0000256" key="2">
    <source>
        <dbReference type="SAM" id="Phobius"/>
    </source>
</evidence>
<feature type="compositionally biased region" description="Low complexity" evidence="1">
    <location>
        <begin position="100"/>
        <end position="135"/>
    </location>
</feature>
<accession>A0A6C0JFB5</accession>
<proteinExistence type="predicted"/>
<sequence>MAINSLGKNSIGVILALLLVILLSESRLFNFFTDTYLGRAFLIIILLFASYLHKILGVVCVFIIIIMFNNNNSSYYEGFDGTTSNSNVVGDKVEKAKNAVSQAANAQNSTTSTPTSTTTSTPTSITTTTDPTTTTGLQNNKIDVITSALNNSSNNSGATNSTTTASPSIEGFDLQSTENNIKRGKQSNSIPVNQFLMQSPQVAPYESANFSENFGVL</sequence>
<keyword evidence="2" id="KW-0472">Membrane</keyword>